<dbReference type="Pfam" id="PF13424">
    <property type="entry name" value="TPR_12"/>
    <property type="match status" value="2"/>
</dbReference>
<dbReference type="PANTHER" id="PTHR46082:SF6">
    <property type="entry name" value="AAA+ ATPASE DOMAIN-CONTAINING PROTEIN-RELATED"/>
    <property type="match status" value="1"/>
</dbReference>
<dbReference type="Pfam" id="PF25000">
    <property type="entry name" value="DUF7779"/>
    <property type="match status" value="1"/>
</dbReference>
<dbReference type="Pfam" id="PF17046">
    <property type="entry name" value="Ses_B"/>
    <property type="match status" value="1"/>
</dbReference>
<organism evidence="4 5">
    <name type="scientific">Delitschia confertaspora ATCC 74209</name>
    <dbReference type="NCBI Taxonomy" id="1513339"/>
    <lineage>
        <taxon>Eukaryota</taxon>
        <taxon>Fungi</taxon>
        <taxon>Dikarya</taxon>
        <taxon>Ascomycota</taxon>
        <taxon>Pezizomycotina</taxon>
        <taxon>Dothideomycetes</taxon>
        <taxon>Pleosporomycetidae</taxon>
        <taxon>Pleosporales</taxon>
        <taxon>Delitschiaceae</taxon>
        <taxon>Delitschia</taxon>
    </lineage>
</organism>
<dbReference type="EMBL" id="ML993885">
    <property type="protein sequence ID" value="KAF2204094.1"/>
    <property type="molecule type" value="Genomic_DNA"/>
</dbReference>
<dbReference type="Gene3D" id="1.25.40.10">
    <property type="entry name" value="Tetratricopeptide repeat domain"/>
    <property type="match status" value="1"/>
</dbReference>
<dbReference type="InterPro" id="IPR011990">
    <property type="entry name" value="TPR-like_helical_dom_sf"/>
</dbReference>
<gene>
    <name evidence="4" type="ORF">GQ43DRAFT_469420</name>
</gene>
<dbReference type="PANTHER" id="PTHR46082">
    <property type="entry name" value="ATP/GTP-BINDING PROTEIN-RELATED"/>
    <property type="match status" value="1"/>
</dbReference>
<dbReference type="InterPro" id="IPR027417">
    <property type="entry name" value="P-loop_NTPase"/>
</dbReference>
<proteinExistence type="predicted"/>
<name>A0A9P4JVQ0_9PLEO</name>
<accession>A0A9P4JVQ0</accession>
<feature type="non-terminal residue" evidence="4">
    <location>
        <position position="633"/>
    </location>
</feature>
<evidence type="ECO:0000256" key="1">
    <source>
        <dbReference type="SAM" id="MobiDB-lite"/>
    </source>
</evidence>
<dbReference type="Proteomes" id="UP000799536">
    <property type="component" value="Unassembled WGS sequence"/>
</dbReference>
<dbReference type="Gene3D" id="3.40.50.300">
    <property type="entry name" value="P-loop containing nucleotide triphosphate hydrolases"/>
    <property type="match status" value="1"/>
</dbReference>
<dbReference type="InterPro" id="IPR031469">
    <property type="entry name" value="SesB_dom"/>
</dbReference>
<feature type="domain" description="DUF7779" evidence="3">
    <location>
        <begin position="328"/>
        <end position="425"/>
    </location>
</feature>
<evidence type="ECO:0000313" key="4">
    <source>
        <dbReference type="EMBL" id="KAF2204094.1"/>
    </source>
</evidence>
<dbReference type="SUPFAM" id="SSF52540">
    <property type="entry name" value="P-loop containing nucleoside triphosphate hydrolases"/>
    <property type="match status" value="1"/>
</dbReference>
<reference evidence="4" key="1">
    <citation type="journal article" date="2020" name="Stud. Mycol.">
        <title>101 Dothideomycetes genomes: a test case for predicting lifestyles and emergence of pathogens.</title>
        <authorList>
            <person name="Haridas S."/>
            <person name="Albert R."/>
            <person name="Binder M."/>
            <person name="Bloem J."/>
            <person name="Labutti K."/>
            <person name="Salamov A."/>
            <person name="Andreopoulos B."/>
            <person name="Baker S."/>
            <person name="Barry K."/>
            <person name="Bills G."/>
            <person name="Bluhm B."/>
            <person name="Cannon C."/>
            <person name="Castanera R."/>
            <person name="Culley D."/>
            <person name="Daum C."/>
            <person name="Ezra D."/>
            <person name="Gonzalez J."/>
            <person name="Henrissat B."/>
            <person name="Kuo A."/>
            <person name="Liang C."/>
            <person name="Lipzen A."/>
            <person name="Lutzoni F."/>
            <person name="Magnuson J."/>
            <person name="Mondo S."/>
            <person name="Nolan M."/>
            <person name="Ohm R."/>
            <person name="Pangilinan J."/>
            <person name="Park H.-J."/>
            <person name="Ramirez L."/>
            <person name="Alfaro M."/>
            <person name="Sun H."/>
            <person name="Tritt A."/>
            <person name="Yoshinaga Y."/>
            <person name="Zwiers L.-H."/>
            <person name="Turgeon B."/>
            <person name="Goodwin S."/>
            <person name="Spatafora J."/>
            <person name="Crous P."/>
            <person name="Grigoriev I."/>
        </authorList>
    </citation>
    <scope>NUCLEOTIDE SEQUENCE</scope>
    <source>
        <strain evidence="4">ATCC 74209</strain>
    </source>
</reference>
<dbReference type="InterPro" id="IPR056681">
    <property type="entry name" value="DUF7779"/>
</dbReference>
<dbReference type="SUPFAM" id="SSF48452">
    <property type="entry name" value="TPR-like"/>
    <property type="match status" value="1"/>
</dbReference>
<feature type="compositionally biased region" description="Acidic residues" evidence="1">
    <location>
        <begin position="377"/>
        <end position="386"/>
    </location>
</feature>
<dbReference type="InterPro" id="IPR053137">
    <property type="entry name" value="NLR-like"/>
</dbReference>
<evidence type="ECO:0000313" key="5">
    <source>
        <dbReference type="Proteomes" id="UP000799536"/>
    </source>
</evidence>
<keyword evidence="5" id="KW-1185">Reference proteome</keyword>
<evidence type="ECO:0000259" key="3">
    <source>
        <dbReference type="Pfam" id="PF25000"/>
    </source>
</evidence>
<evidence type="ECO:0000259" key="2">
    <source>
        <dbReference type="Pfam" id="PF17046"/>
    </source>
</evidence>
<sequence>MAYPIVNAKFTGSGNYGLQVGYNSGNIEVINHPPETPPSPSLSVPFRRDSDFVEHGTLLDQIRDKCSAPASRVALVGLGGVGKSQLAIEHCYRTADQSLETWVFWVYASNVARIEQGYRDIAEQVKLTGWNDPQADVFQLVYNWLRNEKNGKWLLILDNADDAAALSLSTSNGQKIQVSGGNGARPRSLSWYLPPCKNGSVLVTSRTRSVALQLVEDNDIIVIQPMDIAGAQTLLQKKLVEEIDKDSSAELATALEFMPLALVQAAAYIRQRAPRYSVRQYLDEFYKSDKKKTSLLDYDGGRLRRDEEALNSILITWQISFNYILHTRRSAADLLSLMSFFDRQGIPEALIRTRSTTEARLGDEEFINEDGEHSDSNDSESEGGVDNGFEDDILTLRNYSFISMTNDTTLFNMHRLVQLATRKWLEGQGQLERWKQQYIHNICTEFPTGEHKNWAQCQPLFPHAKLALLRVPKSKESLKEWALLLHKAAWYAWRKGSPNDAEELSKRSMKVRIKLFGKEHEDTLSSMTMVGLATGLAGRWKEAEELNTQVMETRKRVLGEEHPDTLASMGNLVSIYSNQGRWKEVEELNTQVIETSSRVLGEEHRNTLTSMGNLASTYMNQGRWKEAEELNTQ</sequence>
<feature type="domain" description="Fungal death-pathway protein SesB" evidence="2">
    <location>
        <begin position="4"/>
        <end position="28"/>
    </location>
</feature>
<dbReference type="AlphaFoldDB" id="A0A9P4JVQ0"/>
<feature type="region of interest" description="Disordered" evidence="1">
    <location>
        <begin position="361"/>
        <end position="386"/>
    </location>
</feature>
<protein>
    <submittedName>
        <fullName evidence="4">Kinesin</fullName>
    </submittedName>
</protein>
<comment type="caution">
    <text evidence="4">The sequence shown here is derived from an EMBL/GenBank/DDBJ whole genome shotgun (WGS) entry which is preliminary data.</text>
</comment>
<dbReference type="OrthoDB" id="20872at2759"/>